<proteinExistence type="predicted"/>
<gene>
    <name evidence="1" type="ORF">BaRGS_00002106</name>
</gene>
<protein>
    <submittedName>
        <fullName evidence="1">Uncharacterized protein</fullName>
    </submittedName>
</protein>
<dbReference type="EMBL" id="JACVVK020000006">
    <property type="protein sequence ID" value="KAK7506631.1"/>
    <property type="molecule type" value="Genomic_DNA"/>
</dbReference>
<evidence type="ECO:0000313" key="1">
    <source>
        <dbReference type="EMBL" id="KAK7506631.1"/>
    </source>
</evidence>
<name>A0ABD0M5C1_9CAEN</name>
<dbReference type="Proteomes" id="UP001519460">
    <property type="component" value="Unassembled WGS sequence"/>
</dbReference>
<keyword evidence="2" id="KW-1185">Reference proteome</keyword>
<feature type="non-terminal residue" evidence="1">
    <location>
        <position position="1"/>
    </location>
</feature>
<comment type="caution">
    <text evidence="1">The sequence shown here is derived from an EMBL/GenBank/DDBJ whole genome shotgun (WGS) entry which is preliminary data.</text>
</comment>
<accession>A0ABD0M5C1</accession>
<sequence length="152" mass="17019">KKSSSHIDIDTWVKALLPSESLTSVAAFVSSPSRLPETFPKKISRGMFLDIISSAKKGVWVRRLTRGPLKPAPDSVVGLSRVQNLFATGITCERFAESATLIDAQFGVRSHRCQPPRCEDTSQPISALKTLWTQSYGQTAHRRLGYWTRWRC</sequence>
<organism evidence="1 2">
    <name type="scientific">Batillaria attramentaria</name>
    <dbReference type="NCBI Taxonomy" id="370345"/>
    <lineage>
        <taxon>Eukaryota</taxon>
        <taxon>Metazoa</taxon>
        <taxon>Spiralia</taxon>
        <taxon>Lophotrochozoa</taxon>
        <taxon>Mollusca</taxon>
        <taxon>Gastropoda</taxon>
        <taxon>Caenogastropoda</taxon>
        <taxon>Sorbeoconcha</taxon>
        <taxon>Cerithioidea</taxon>
        <taxon>Batillariidae</taxon>
        <taxon>Batillaria</taxon>
    </lineage>
</organism>
<reference evidence="1 2" key="1">
    <citation type="journal article" date="2023" name="Sci. Data">
        <title>Genome assembly of the Korean intertidal mud-creeper Batillaria attramentaria.</title>
        <authorList>
            <person name="Patra A.K."/>
            <person name="Ho P.T."/>
            <person name="Jun S."/>
            <person name="Lee S.J."/>
            <person name="Kim Y."/>
            <person name="Won Y.J."/>
        </authorList>
    </citation>
    <scope>NUCLEOTIDE SEQUENCE [LARGE SCALE GENOMIC DNA]</scope>
    <source>
        <strain evidence="1">Wonlab-2016</strain>
    </source>
</reference>
<evidence type="ECO:0000313" key="2">
    <source>
        <dbReference type="Proteomes" id="UP001519460"/>
    </source>
</evidence>
<dbReference type="AlphaFoldDB" id="A0ABD0M5C1"/>